<sequence length="288" mass="30470">MNTTLKSWVIGSVVLCTFGFGLGPAAQAADLAAIQKSGTLRVAVANEIPYGYMDLNGEAKGAGPDVIKHIAKALGIKNIAWTTTNFGSLIPGLQADRYDVVAAEMAILPQRCEQIIYSEPNSSYGEGLLVAKGNPKDIHDFESFATSGNKVAIMAGADQLEMLQALKVPADQIVTISNNADAISTVSTGRADAYAATSLTVSELAAKSQGKTEAAHDFKDPVVDGKVVRSWGGFAFSKDSADLRDAVNKELAKFKKTQAWKDILHGYGFSEEDTTQSFARSTAQLCAG</sequence>
<dbReference type="NCBIfam" id="TIGR02995">
    <property type="entry name" value="ectoine_ehuB"/>
    <property type="match status" value="1"/>
</dbReference>
<evidence type="ECO:0000259" key="3">
    <source>
        <dbReference type="SMART" id="SM00062"/>
    </source>
</evidence>
<evidence type="ECO:0000313" key="6">
    <source>
        <dbReference type="EMBL" id="XDJ70379.1"/>
    </source>
</evidence>
<dbReference type="EMBL" id="CP158267">
    <property type="protein sequence ID" value="XDJ79989.1"/>
    <property type="molecule type" value="Genomic_DNA"/>
</dbReference>
<dbReference type="Gene3D" id="3.40.190.10">
    <property type="entry name" value="Periplasmic binding protein-like II"/>
    <property type="match status" value="2"/>
</dbReference>
<accession>A0AB39FQG9</accession>
<dbReference type="InterPro" id="IPR014337">
    <property type="entry name" value="Ectoine_EhuB"/>
</dbReference>
<evidence type="ECO:0000313" key="4">
    <source>
        <dbReference type="EMBL" id="XDJ48425.1"/>
    </source>
</evidence>
<dbReference type="EMBL" id="CP158255">
    <property type="protein sequence ID" value="XDJ50890.1"/>
    <property type="molecule type" value="Genomic_DNA"/>
</dbReference>
<dbReference type="RefSeq" id="WP_368640548.1">
    <property type="nucleotide sequence ID" value="NZ_CP158254.1"/>
</dbReference>
<proteinExistence type="predicted"/>
<dbReference type="EMBL" id="CP158262">
    <property type="protein sequence ID" value="XDJ70379.1"/>
    <property type="molecule type" value="Genomic_DNA"/>
</dbReference>
<keyword evidence="1 2" id="KW-0732">Signal</keyword>
<dbReference type="EMBL" id="CP158254">
    <property type="protein sequence ID" value="XDJ48425.1"/>
    <property type="molecule type" value="Genomic_DNA"/>
</dbReference>
<dbReference type="GO" id="GO:0051470">
    <property type="term" value="P:ectoine transmembrane transport"/>
    <property type="evidence" value="ECO:0007669"/>
    <property type="project" value="InterPro"/>
</dbReference>
<organism evidence="7">
    <name type="scientific">Castellaniella ginsengisoli</name>
    <dbReference type="NCBI Taxonomy" id="546114"/>
    <lineage>
        <taxon>Bacteria</taxon>
        <taxon>Pseudomonadati</taxon>
        <taxon>Pseudomonadota</taxon>
        <taxon>Betaproteobacteria</taxon>
        <taxon>Burkholderiales</taxon>
        <taxon>Alcaligenaceae</taxon>
        <taxon>Castellaniella</taxon>
    </lineage>
</organism>
<gene>
    <name evidence="7" type="primary">ehuB</name>
    <name evidence="6" type="ORF">ABRY94_06235</name>
    <name evidence="4" type="ORF">ABRZ04_04990</name>
    <name evidence="7" type="ORF">ABRZ07_00285</name>
    <name evidence="5" type="ORF">ABRZ09_03270</name>
</gene>
<dbReference type="InterPro" id="IPR001638">
    <property type="entry name" value="Solute-binding_3/MltF_N"/>
</dbReference>
<dbReference type="GO" id="GO:0033294">
    <property type="term" value="F:ectoine binding"/>
    <property type="evidence" value="ECO:0007669"/>
    <property type="project" value="InterPro"/>
</dbReference>
<dbReference type="PANTHER" id="PTHR35936:SF17">
    <property type="entry name" value="ARGININE-BINDING EXTRACELLULAR PROTEIN ARTP"/>
    <property type="match status" value="1"/>
</dbReference>
<evidence type="ECO:0000256" key="2">
    <source>
        <dbReference type="SAM" id="SignalP"/>
    </source>
</evidence>
<feature type="domain" description="Solute-binding protein family 3/N-terminal" evidence="3">
    <location>
        <begin position="39"/>
        <end position="271"/>
    </location>
</feature>
<dbReference type="AlphaFoldDB" id="A0AB39FQG9"/>
<dbReference type="PANTHER" id="PTHR35936">
    <property type="entry name" value="MEMBRANE-BOUND LYTIC MUREIN TRANSGLYCOSYLASE F"/>
    <property type="match status" value="1"/>
</dbReference>
<feature type="chain" id="PRO_5044174804" evidence="2">
    <location>
        <begin position="29"/>
        <end position="288"/>
    </location>
</feature>
<evidence type="ECO:0000256" key="1">
    <source>
        <dbReference type="ARBA" id="ARBA00022729"/>
    </source>
</evidence>
<reference evidence="7" key="1">
    <citation type="submission" date="2024-05" db="EMBL/GenBank/DDBJ databases">
        <authorList>
            <person name="Luo Y.-C."/>
            <person name="Nicholds J."/>
            <person name="Mortimer T."/>
            <person name="Maboni G."/>
        </authorList>
    </citation>
    <scope>NUCLEOTIDE SEQUENCE</scope>
    <source>
        <strain evidence="7">141555</strain>
        <strain evidence="6">144863</strain>
        <strain evidence="5">151108</strain>
        <strain evidence="4">151836</strain>
    </source>
</reference>
<dbReference type="CDD" id="cd01002">
    <property type="entry name" value="PBP2_Ehub_like"/>
    <property type="match status" value="1"/>
</dbReference>
<protein>
    <submittedName>
        <fullName evidence="7">Ectoine/hydroxyectoine ABC transporter substrate-binding protein EhuB</fullName>
    </submittedName>
</protein>
<dbReference type="SMART" id="SM00062">
    <property type="entry name" value="PBPb"/>
    <property type="match status" value="1"/>
</dbReference>
<evidence type="ECO:0000313" key="7">
    <source>
        <dbReference type="EMBL" id="XDJ79989.1"/>
    </source>
</evidence>
<dbReference type="Pfam" id="PF00497">
    <property type="entry name" value="SBP_bac_3"/>
    <property type="match status" value="1"/>
</dbReference>
<feature type="signal peptide" evidence="2">
    <location>
        <begin position="1"/>
        <end position="28"/>
    </location>
</feature>
<name>A0AB39FQG9_9BURK</name>
<dbReference type="SUPFAM" id="SSF53850">
    <property type="entry name" value="Periplasmic binding protein-like II"/>
    <property type="match status" value="1"/>
</dbReference>
<evidence type="ECO:0000313" key="5">
    <source>
        <dbReference type="EMBL" id="XDJ50890.1"/>
    </source>
</evidence>